<evidence type="ECO:0000313" key="2">
    <source>
        <dbReference type="EMBL" id="KYQ48028.1"/>
    </source>
</evidence>
<feature type="compositionally biased region" description="Basic residues" evidence="1">
    <location>
        <begin position="89"/>
        <end position="99"/>
    </location>
</feature>
<sequence>MNLFLHLTRGGSVTKRDGHRERTGKRERGVRARRDANVQERTRRKECVERTRERRLGHDGATSAGCNNLEHLPSGSRVLSHPGEQGGGIRRRPGRSLPS</sequence>
<dbReference type="Proteomes" id="UP000075809">
    <property type="component" value="Unassembled WGS sequence"/>
</dbReference>
<dbReference type="AlphaFoldDB" id="A0A151WJJ2"/>
<organism evidence="2 3">
    <name type="scientific">Mycetomoellerius zeteki</name>
    <dbReference type="NCBI Taxonomy" id="64791"/>
    <lineage>
        <taxon>Eukaryota</taxon>
        <taxon>Metazoa</taxon>
        <taxon>Ecdysozoa</taxon>
        <taxon>Arthropoda</taxon>
        <taxon>Hexapoda</taxon>
        <taxon>Insecta</taxon>
        <taxon>Pterygota</taxon>
        <taxon>Neoptera</taxon>
        <taxon>Endopterygota</taxon>
        <taxon>Hymenoptera</taxon>
        <taxon>Apocrita</taxon>
        <taxon>Aculeata</taxon>
        <taxon>Formicoidea</taxon>
        <taxon>Formicidae</taxon>
        <taxon>Myrmicinae</taxon>
        <taxon>Mycetomoellerius</taxon>
    </lineage>
</organism>
<gene>
    <name evidence="2" type="ORF">ALC60_12988</name>
</gene>
<protein>
    <submittedName>
        <fullName evidence="2">Uncharacterized protein</fullName>
    </submittedName>
</protein>
<feature type="region of interest" description="Disordered" evidence="1">
    <location>
        <begin position="1"/>
        <end position="99"/>
    </location>
</feature>
<reference evidence="2 3" key="1">
    <citation type="submission" date="2015-09" db="EMBL/GenBank/DDBJ databases">
        <title>Trachymyrmex zeteki WGS genome.</title>
        <authorList>
            <person name="Nygaard S."/>
            <person name="Hu H."/>
            <person name="Boomsma J."/>
            <person name="Zhang G."/>
        </authorList>
    </citation>
    <scope>NUCLEOTIDE SEQUENCE [LARGE SCALE GENOMIC DNA]</scope>
    <source>
        <strain evidence="2">Tzet28-1</strain>
        <tissue evidence="2">Whole body</tissue>
    </source>
</reference>
<feature type="compositionally biased region" description="Basic and acidic residues" evidence="1">
    <location>
        <begin position="14"/>
        <end position="58"/>
    </location>
</feature>
<name>A0A151WJJ2_9HYME</name>
<evidence type="ECO:0000313" key="3">
    <source>
        <dbReference type="Proteomes" id="UP000075809"/>
    </source>
</evidence>
<evidence type="ECO:0000256" key="1">
    <source>
        <dbReference type="SAM" id="MobiDB-lite"/>
    </source>
</evidence>
<accession>A0A151WJJ2</accession>
<proteinExistence type="predicted"/>
<dbReference type="EMBL" id="KQ983039">
    <property type="protein sequence ID" value="KYQ48028.1"/>
    <property type="molecule type" value="Genomic_DNA"/>
</dbReference>
<keyword evidence="3" id="KW-1185">Reference proteome</keyword>